<evidence type="ECO:0000313" key="2">
    <source>
        <dbReference type="Proteomes" id="UP001151760"/>
    </source>
</evidence>
<gene>
    <name evidence="1" type="ORF">Tco_1066384</name>
</gene>
<evidence type="ECO:0000313" key="1">
    <source>
        <dbReference type="EMBL" id="GJT84667.1"/>
    </source>
</evidence>
<organism evidence="1 2">
    <name type="scientific">Tanacetum coccineum</name>
    <dbReference type="NCBI Taxonomy" id="301880"/>
    <lineage>
        <taxon>Eukaryota</taxon>
        <taxon>Viridiplantae</taxon>
        <taxon>Streptophyta</taxon>
        <taxon>Embryophyta</taxon>
        <taxon>Tracheophyta</taxon>
        <taxon>Spermatophyta</taxon>
        <taxon>Magnoliopsida</taxon>
        <taxon>eudicotyledons</taxon>
        <taxon>Gunneridae</taxon>
        <taxon>Pentapetalae</taxon>
        <taxon>asterids</taxon>
        <taxon>campanulids</taxon>
        <taxon>Asterales</taxon>
        <taxon>Asteraceae</taxon>
        <taxon>Asteroideae</taxon>
        <taxon>Anthemideae</taxon>
        <taxon>Anthemidinae</taxon>
        <taxon>Tanacetum</taxon>
    </lineage>
</organism>
<reference evidence="1" key="2">
    <citation type="submission" date="2022-01" db="EMBL/GenBank/DDBJ databases">
        <authorList>
            <person name="Yamashiro T."/>
            <person name="Shiraishi A."/>
            <person name="Satake H."/>
            <person name="Nakayama K."/>
        </authorList>
    </citation>
    <scope>NUCLEOTIDE SEQUENCE</scope>
</reference>
<dbReference type="EMBL" id="BQNB010019379">
    <property type="protein sequence ID" value="GJT84667.1"/>
    <property type="molecule type" value="Genomic_DNA"/>
</dbReference>
<accession>A0ABQ5HBP4</accession>
<keyword evidence="2" id="KW-1185">Reference proteome</keyword>
<reference evidence="1" key="1">
    <citation type="journal article" date="2022" name="Int. J. Mol. Sci.">
        <title>Draft Genome of Tanacetum Coccineum: Genomic Comparison of Closely Related Tanacetum-Family Plants.</title>
        <authorList>
            <person name="Yamashiro T."/>
            <person name="Shiraishi A."/>
            <person name="Nakayama K."/>
            <person name="Satake H."/>
        </authorList>
    </citation>
    <scope>NUCLEOTIDE SEQUENCE</scope>
</reference>
<protein>
    <submittedName>
        <fullName evidence="1">Uncharacterized protein</fullName>
    </submittedName>
</protein>
<comment type="caution">
    <text evidence="1">The sequence shown here is derived from an EMBL/GenBank/DDBJ whole genome shotgun (WGS) entry which is preliminary data.</text>
</comment>
<name>A0ABQ5HBP4_9ASTR</name>
<proteinExistence type="predicted"/>
<dbReference type="Proteomes" id="UP001151760">
    <property type="component" value="Unassembled WGS sequence"/>
</dbReference>
<sequence>MTVRCFPVLLPLAPDRSLVGKIQIVDVGKLWEHIPIVGWMIVENKRCGELRIGTHLMDKSNDGNKIMLKLKSSGERMECVDEIDKLAELIGKHEADQLL</sequence>